<dbReference type="AlphaFoldDB" id="A0AAJ4UUI2"/>
<evidence type="ECO:0000313" key="1">
    <source>
        <dbReference type="EMBL" id="RNJ22034.1"/>
    </source>
</evidence>
<reference evidence="1 2" key="1">
    <citation type="submission" date="2018-11" db="EMBL/GenBank/DDBJ databases">
        <title>Genome sequences of Natronomonas sp. CBA1133.</title>
        <authorList>
            <person name="Roh S.W."/>
            <person name="Cha I.-T."/>
        </authorList>
    </citation>
    <scope>NUCLEOTIDE SEQUENCE [LARGE SCALE GENOMIC DNA]</scope>
    <source>
        <strain evidence="1 2">CBA1133</strain>
    </source>
</reference>
<proteinExistence type="predicted"/>
<keyword evidence="2" id="KW-1185">Reference proteome</keyword>
<comment type="caution">
    <text evidence="1">The sequence shown here is derived from an EMBL/GenBank/DDBJ whole genome shotgun (WGS) entry which is preliminary data.</text>
</comment>
<gene>
    <name evidence="1" type="ORF">Nmn1133_13910</name>
</gene>
<dbReference type="RefSeq" id="WP_123124826.1">
    <property type="nucleotide sequence ID" value="NZ_RJJC01000003.1"/>
</dbReference>
<name>A0AAJ4UUI2_9EURY</name>
<sequence>MSGTSLEERVRDQLGFYPSYLVALEPTPGAADLVWAETERVLTADWADRRGEWLGNAVTATIEDYLPTSVAVRLDRVTFDEPSLQQTAEFFAFVLLRLGVGISAARYVLDGEETRLDHRKRAPVAAAATTEAPARWTTGAKANLPVEPSVSLVEPEVAPTHVAATYDYLTDALGMPNVNNIFRAFGSDPAFLTAVVDTQVTTRGVKPDLDHDLRSLYATSLNVDDEPPAFTPTDIDPVDRAAVAEQLQIFHDNLATLLVTLYLGTRFLTE</sequence>
<accession>A0AAJ4UUI2</accession>
<dbReference type="SUPFAM" id="SSF69118">
    <property type="entry name" value="AhpD-like"/>
    <property type="match status" value="1"/>
</dbReference>
<protein>
    <submittedName>
        <fullName evidence="1">Uncharacterized protein</fullName>
    </submittedName>
</protein>
<dbReference type="InterPro" id="IPR029032">
    <property type="entry name" value="AhpD-like"/>
</dbReference>
<organism evidence="1 2">
    <name type="scientific">Halosegnis longus</name>
    <dbReference type="NCBI Taxonomy" id="2216012"/>
    <lineage>
        <taxon>Archaea</taxon>
        <taxon>Methanobacteriati</taxon>
        <taxon>Methanobacteriota</taxon>
        <taxon>Stenosarchaea group</taxon>
        <taxon>Halobacteria</taxon>
        <taxon>Halobacteriales</taxon>
        <taxon>Natronomonadaceae</taxon>
        <taxon>Halosegnis</taxon>
    </lineage>
</organism>
<dbReference type="Proteomes" id="UP000270581">
    <property type="component" value="Unassembled WGS sequence"/>
</dbReference>
<evidence type="ECO:0000313" key="2">
    <source>
        <dbReference type="Proteomes" id="UP000270581"/>
    </source>
</evidence>
<dbReference type="EMBL" id="RJJC01000003">
    <property type="protein sequence ID" value="RNJ22034.1"/>
    <property type="molecule type" value="Genomic_DNA"/>
</dbReference>